<gene>
    <name evidence="3" type="ORF">EDB81DRAFT_854059</name>
</gene>
<dbReference type="OrthoDB" id="4738706at2759"/>
<evidence type="ECO:0000313" key="4">
    <source>
        <dbReference type="Proteomes" id="UP000738349"/>
    </source>
</evidence>
<reference evidence="3" key="1">
    <citation type="journal article" date="2021" name="Nat. Commun.">
        <title>Genetic determinants of endophytism in the Arabidopsis root mycobiome.</title>
        <authorList>
            <person name="Mesny F."/>
            <person name="Miyauchi S."/>
            <person name="Thiergart T."/>
            <person name="Pickel B."/>
            <person name="Atanasova L."/>
            <person name="Karlsson M."/>
            <person name="Huettel B."/>
            <person name="Barry K.W."/>
            <person name="Haridas S."/>
            <person name="Chen C."/>
            <person name="Bauer D."/>
            <person name="Andreopoulos W."/>
            <person name="Pangilinan J."/>
            <person name="LaButti K."/>
            <person name="Riley R."/>
            <person name="Lipzen A."/>
            <person name="Clum A."/>
            <person name="Drula E."/>
            <person name="Henrissat B."/>
            <person name="Kohler A."/>
            <person name="Grigoriev I.V."/>
            <person name="Martin F.M."/>
            <person name="Hacquard S."/>
        </authorList>
    </citation>
    <scope>NUCLEOTIDE SEQUENCE</scope>
    <source>
        <strain evidence="3">MPI-CAGE-AT-0147</strain>
    </source>
</reference>
<feature type="region of interest" description="Disordered" evidence="1">
    <location>
        <begin position="987"/>
        <end position="1054"/>
    </location>
</feature>
<feature type="region of interest" description="Disordered" evidence="1">
    <location>
        <begin position="336"/>
        <end position="365"/>
    </location>
</feature>
<feature type="compositionally biased region" description="Basic and acidic residues" evidence="1">
    <location>
        <begin position="336"/>
        <end position="359"/>
    </location>
</feature>
<feature type="region of interest" description="Disordered" evidence="1">
    <location>
        <begin position="1233"/>
        <end position="1285"/>
    </location>
</feature>
<dbReference type="Pfam" id="PF14420">
    <property type="entry name" value="Clr5"/>
    <property type="match status" value="1"/>
</dbReference>
<feature type="compositionally biased region" description="Basic and acidic residues" evidence="1">
    <location>
        <begin position="1043"/>
        <end position="1052"/>
    </location>
</feature>
<evidence type="ECO:0000259" key="2">
    <source>
        <dbReference type="Pfam" id="PF14420"/>
    </source>
</evidence>
<feature type="domain" description="Clr5" evidence="2">
    <location>
        <begin position="1"/>
        <end position="48"/>
    </location>
</feature>
<organism evidence="3 4">
    <name type="scientific">Dactylonectria macrodidyma</name>
    <dbReference type="NCBI Taxonomy" id="307937"/>
    <lineage>
        <taxon>Eukaryota</taxon>
        <taxon>Fungi</taxon>
        <taxon>Dikarya</taxon>
        <taxon>Ascomycota</taxon>
        <taxon>Pezizomycotina</taxon>
        <taxon>Sordariomycetes</taxon>
        <taxon>Hypocreomycetidae</taxon>
        <taxon>Hypocreales</taxon>
        <taxon>Nectriaceae</taxon>
        <taxon>Dactylonectria</taxon>
    </lineage>
</organism>
<comment type="caution">
    <text evidence="3">The sequence shown here is derived from an EMBL/GenBank/DDBJ whole genome shotgun (WGS) entry which is preliminary data.</text>
</comment>
<feature type="compositionally biased region" description="Basic and acidic residues" evidence="1">
    <location>
        <begin position="1234"/>
        <end position="1246"/>
    </location>
</feature>
<dbReference type="PANTHER" id="PTHR38166:SF1">
    <property type="entry name" value="C2H2-TYPE DOMAIN-CONTAINING PROTEIN"/>
    <property type="match status" value="1"/>
</dbReference>
<feature type="region of interest" description="Disordered" evidence="1">
    <location>
        <begin position="927"/>
        <end position="946"/>
    </location>
</feature>
<protein>
    <recommendedName>
        <fullName evidence="2">Clr5 domain-containing protein</fullName>
    </recommendedName>
</protein>
<feature type="compositionally biased region" description="Polar residues" evidence="1">
    <location>
        <begin position="987"/>
        <end position="999"/>
    </location>
</feature>
<proteinExistence type="predicted"/>
<feature type="compositionally biased region" description="Polar residues" evidence="1">
    <location>
        <begin position="1249"/>
        <end position="1263"/>
    </location>
</feature>
<dbReference type="EMBL" id="JAGMUV010000004">
    <property type="protein sequence ID" value="KAH7161762.1"/>
    <property type="molecule type" value="Genomic_DNA"/>
</dbReference>
<keyword evidence="4" id="KW-1185">Reference proteome</keyword>
<accession>A0A9P9FGD6</accession>
<evidence type="ECO:0000256" key="1">
    <source>
        <dbReference type="SAM" id="MobiDB-lite"/>
    </source>
</evidence>
<dbReference type="Proteomes" id="UP000738349">
    <property type="component" value="Unassembled WGS sequence"/>
</dbReference>
<sequence length="1430" mass="161442">MPIDWSTYMADIIQLYIRENQAAAETVKSINEKYGIQVTVRQFKSRFANFKKLSATEWRTLAQEIRKREAQGKGSDVYFFGQRLDPSRVSRAIGRFGKSSESEFPFSKFEKDRLYVRTPEPQNIEPTVEGDNVEGDLNLKLNKLHSYLRLHDPTKDSCDRGVVLTSPFRKEHPFDANRNERLSSVSANHRRIGNQQTVQESQPTGSFVLNDLPKYEVITLPHDPTRSYMSETQLLPEVEGELGQRHPNSRLMKKITFDQEPEEYWATSDPEDDDEHVSPKTRIHPGTFFSGFDMNLQAQNDSQLLFEAQPALSAAAKGAPLTDSGYASCPYPLRRSDSLHGNQEEQRFKDLGLKQRGGTDDDDTRTTYSVATIADPSHAQSYISELCHDINTKLQIHVDARGWSALSKTLPELIKALAIKIGQEDSCQASRDVMYFVHFNHAKICAQLQSMVMHDDEDISHRNLGGMSLHDKMNMWDDFNQKSQKEVEETELFKGVGDVDDDDSTPIQLGLDSYHKTLQNSAAYDWFITALLKECSLQRSEKPEEITVHKIREEILQQFPPERISKYRVPLIYRVTFAVPWQPIEARLNHGLKSPSTQTHEFSRLTVFTQSTEDIQVTTIDEYFRQTWPSSGLRFLEALQEVLQNIRGSRSNDVPKKHYVAVVTTSDKARIAISVQSDSLLVTVEGSRFSVAEYGEQLAWLTCALLPTRLGQLTFVTPSIARAGYSYPDVLRHSGSPAELVDPVTRTDPDGNQVMDQPTYNPPLPTSNLELLYHETLSFRLSTHETLIGERPPAKFLTGLLDSTEMPITVRGYPTLRRPKPCDGIEVSFSLLLKAIGTCQIHSPLEYVYLKSSGIFLKLLHWARGVFYWHEIQPSNRLWFCDLHHLDNVVGNLNQDNIDNAKLQTGRHIIYYCQNMTVDPKLSIQSTLTSTSSPTDESLDSDLFSISSDSENPEYISQATAGLRLFERVFSRLFVLCQAEGEIDGDSSNAQLNGNGATQSSASHSASTPVALLPDRRRKHPRQEKGDSGNGDDDEDGHHSKKLKTEQPKEPGKPASLACPFWKFNPVLHKKCFSRKLRRVRDVKQHLARQHTPEFYCHRCFAIFPDAETYDRHVLDASCTRGPSARLDGISEPQRKRLSHKGKGSVEDQWFAIWKLLFPKHRKPSSIYLDSDRSEDYCRLREMSQRQGVSIFRDQLQADGRLLRPETSEEQLLETLQRAMRLMFELYQSLSSTDTRDPEISSREDPDLTQATRQGTPAGSNGDSGVMLSSLHSSRETLAENSAPLPSAIRVESVDQQSASENLQSMETGLDPLQSQAVSNFQDSNSRFLQPRVIADSAQIRDALSVIPLTTECSTADRAHSPLMDWIYASTNPQPAAGWCSALEPSAVRSPDGGSRDLLGVSQDFSWTMTDWTTFDDLLKGVAYPNNATE</sequence>
<name>A0A9P9FGD6_9HYPO</name>
<dbReference type="PANTHER" id="PTHR38166">
    <property type="entry name" value="C2H2-TYPE DOMAIN-CONTAINING PROTEIN-RELATED"/>
    <property type="match status" value="1"/>
</dbReference>
<evidence type="ECO:0000313" key="3">
    <source>
        <dbReference type="EMBL" id="KAH7161762.1"/>
    </source>
</evidence>
<dbReference type="InterPro" id="IPR025676">
    <property type="entry name" value="Clr5_dom"/>
</dbReference>